<keyword evidence="1" id="KW-0732">Signal</keyword>
<proteinExistence type="predicted"/>
<dbReference type="Proteomes" id="UP001209878">
    <property type="component" value="Unassembled WGS sequence"/>
</dbReference>
<comment type="caution">
    <text evidence="2">The sequence shown here is derived from an EMBL/GenBank/DDBJ whole genome shotgun (WGS) entry which is preliminary data.</text>
</comment>
<dbReference type="InterPro" id="IPR047153">
    <property type="entry name" value="TRIM45/56/19-like"/>
</dbReference>
<reference evidence="2" key="1">
    <citation type="journal article" date="2023" name="Mol. Biol. Evol.">
        <title>Third-Generation Sequencing Reveals the Adaptive Role of the Epigenome in Three Deep-Sea Polychaetes.</title>
        <authorList>
            <person name="Perez M."/>
            <person name="Aroh O."/>
            <person name="Sun Y."/>
            <person name="Lan Y."/>
            <person name="Juniper S.K."/>
            <person name="Young C.R."/>
            <person name="Angers B."/>
            <person name="Qian P.Y."/>
        </authorList>
    </citation>
    <scope>NUCLEOTIDE SEQUENCE</scope>
    <source>
        <strain evidence="2">R07B-5</strain>
    </source>
</reference>
<evidence type="ECO:0000313" key="3">
    <source>
        <dbReference type="Proteomes" id="UP001209878"/>
    </source>
</evidence>
<evidence type="ECO:0000313" key="2">
    <source>
        <dbReference type="EMBL" id="KAK2171643.1"/>
    </source>
</evidence>
<dbReference type="Gene3D" id="3.30.160.60">
    <property type="entry name" value="Classic Zinc Finger"/>
    <property type="match status" value="1"/>
</dbReference>
<name>A0AAD9KJE2_RIDPI</name>
<feature type="signal peptide" evidence="1">
    <location>
        <begin position="1"/>
        <end position="17"/>
    </location>
</feature>
<organism evidence="2 3">
    <name type="scientific">Ridgeia piscesae</name>
    <name type="common">Tubeworm</name>
    <dbReference type="NCBI Taxonomy" id="27915"/>
    <lineage>
        <taxon>Eukaryota</taxon>
        <taxon>Metazoa</taxon>
        <taxon>Spiralia</taxon>
        <taxon>Lophotrochozoa</taxon>
        <taxon>Annelida</taxon>
        <taxon>Polychaeta</taxon>
        <taxon>Sedentaria</taxon>
        <taxon>Canalipalpata</taxon>
        <taxon>Sabellida</taxon>
        <taxon>Siboglinidae</taxon>
        <taxon>Ridgeia</taxon>
    </lineage>
</organism>
<dbReference type="AlphaFoldDB" id="A0AAD9KJE2"/>
<accession>A0AAD9KJE2</accession>
<evidence type="ECO:0008006" key="4">
    <source>
        <dbReference type="Google" id="ProtNLM"/>
    </source>
</evidence>
<dbReference type="EMBL" id="JAODUO010001044">
    <property type="protein sequence ID" value="KAK2171643.1"/>
    <property type="molecule type" value="Genomic_DNA"/>
</dbReference>
<dbReference type="PANTHER" id="PTHR25462">
    <property type="entry name" value="BONUS, ISOFORM C-RELATED"/>
    <property type="match status" value="1"/>
</dbReference>
<feature type="chain" id="PRO_5042229146" description="B box-type domain-containing protein" evidence="1">
    <location>
        <begin position="18"/>
        <end position="182"/>
    </location>
</feature>
<protein>
    <recommendedName>
        <fullName evidence="4">B box-type domain-containing protein</fullName>
    </recommendedName>
</protein>
<keyword evidence="3" id="KW-1185">Reference proteome</keyword>
<evidence type="ECO:0000256" key="1">
    <source>
        <dbReference type="SAM" id="SignalP"/>
    </source>
</evidence>
<dbReference type="PANTHER" id="PTHR25462:SF296">
    <property type="entry name" value="MEIOTIC P26, ISOFORM F"/>
    <property type="match status" value="1"/>
</dbReference>
<sequence length="182" mass="21135">MCLRACVLACLRTCVHACVDLYRYEGLPPTNELTAVLRQVHIENERVNFCLTCHTVTCTSCVIDEHDGHNVAEANTLYKQNMNDVRDLLRNLDGEVKRQRDVKANIGTRREQIAQSYQQIEDTVKEKATKMILSIKKQEEHILSIVHQKRDQELERLLEKLDDVECYLTNAQRFNVSQLLYC</sequence>
<gene>
    <name evidence="2" type="ORF">NP493_1045g00033</name>
</gene>
<dbReference type="SUPFAM" id="SSF57845">
    <property type="entry name" value="B-box zinc-binding domain"/>
    <property type="match status" value="1"/>
</dbReference>